<dbReference type="RefSeq" id="XP_014146379.1">
    <property type="nucleotide sequence ID" value="XM_014290904.1"/>
</dbReference>
<accession>A0A0L0F6W7</accession>
<dbReference type="GeneID" id="25915470"/>
<dbReference type="EMBL" id="KQ246980">
    <property type="protein sequence ID" value="KNC72477.1"/>
    <property type="molecule type" value="Genomic_DNA"/>
</dbReference>
<name>A0A0L0F6W7_9EUKA</name>
<organism evidence="1 2">
    <name type="scientific">Sphaeroforma arctica JP610</name>
    <dbReference type="NCBI Taxonomy" id="667725"/>
    <lineage>
        <taxon>Eukaryota</taxon>
        <taxon>Ichthyosporea</taxon>
        <taxon>Ichthyophonida</taxon>
        <taxon>Sphaeroforma</taxon>
    </lineage>
</organism>
<dbReference type="AlphaFoldDB" id="A0A0L0F6W7"/>
<gene>
    <name evidence="1" type="ORF">SARC_14966</name>
</gene>
<dbReference type="Proteomes" id="UP000054560">
    <property type="component" value="Unassembled WGS sequence"/>
</dbReference>
<proteinExistence type="predicted"/>
<keyword evidence="2" id="KW-1185">Reference proteome</keyword>
<reference evidence="1 2" key="1">
    <citation type="submission" date="2011-02" db="EMBL/GenBank/DDBJ databases">
        <title>The Genome Sequence of Sphaeroforma arctica JP610.</title>
        <authorList>
            <consortium name="The Broad Institute Genome Sequencing Platform"/>
            <person name="Russ C."/>
            <person name="Cuomo C."/>
            <person name="Young S.K."/>
            <person name="Zeng Q."/>
            <person name="Gargeya S."/>
            <person name="Alvarado L."/>
            <person name="Berlin A."/>
            <person name="Chapman S.B."/>
            <person name="Chen Z."/>
            <person name="Freedman E."/>
            <person name="Gellesch M."/>
            <person name="Goldberg J."/>
            <person name="Griggs A."/>
            <person name="Gujja S."/>
            <person name="Heilman E."/>
            <person name="Heiman D."/>
            <person name="Howarth C."/>
            <person name="Mehta T."/>
            <person name="Neiman D."/>
            <person name="Pearson M."/>
            <person name="Roberts A."/>
            <person name="Saif S."/>
            <person name="Shea T."/>
            <person name="Shenoy N."/>
            <person name="Sisk P."/>
            <person name="Stolte C."/>
            <person name="Sykes S."/>
            <person name="White J."/>
            <person name="Yandava C."/>
            <person name="Burger G."/>
            <person name="Gray M.W."/>
            <person name="Holland P.W.H."/>
            <person name="King N."/>
            <person name="Lang F.B.F."/>
            <person name="Roger A.J."/>
            <person name="Ruiz-Trillo I."/>
            <person name="Haas B."/>
            <person name="Nusbaum C."/>
            <person name="Birren B."/>
        </authorList>
    </citation>
    <scope>NUCLEOTIDE SEQUENCE [LARGE SCALE GENOMIC DNA]</scope>
    <source>
        <strain evidence="1 2">JP610</strain>
    </source>
</reference>
<evidence type="ECO:0000313" key="2">
    <source>
        <dbReference type="Proteomes" id="UP000054560"/>
    </source>
</evidence>
<evidence type="ECO:0000313" key="1">
    <source>
        <dbReference type="EMBL" id="KNC72477.1"/>
    </source>
</evidence>
<protein>
    <submittedName>
        <fullName evidence="1">Uncharacterized protein</fullName>
    </submittedName>
</protein>
<feature type="non-terminal residue" evidence="1">
    <location>
        <position position="1"/>
    </location>
</feature>
<sequence>RAPEAAWWDLPGIKGGAQVKLGARFLSLSKNKEQIKAIREAGSSTDHCVAVVAVLISKATGLKCGKTVYVKVSSSEFEAQTFIASESKYTYMKYAVELTDSNYTYIRHVS</sequence>